<protein>
    <submittedName>
        <fullName evidence="1">Uncharacterized protein</fullName>
    </submittedName>
</protein>
<evidence type="ECO:0000313" key="2">
    <source>
        <dbReference type="Proteomes" id="UP000196573"/>
    </source>
</evidence>
<accession>A0A1X7AL87</accession>
<reference evidence="1 2" key="1">
    <citation type="submission" date="2017-03" db="EMBL/GenBank/DDBJ databases">
        <authorList>
            <person name="Afonso C.L."/>
            <person name="Miller P.J."/>
            <person name="Scott M.A."/>
            <person name="Spackman E."/>
            <person name="Goraichik I."/>
            <person name="Dimitrov K.M."/>
            <person name="Suarez D.L."/>
            <person name="Swayne D.E."/>
        </authorList>
    </citation>
    <scope>NUCLEOTIDE SEQUENCE [LARGE SCALE GENOMIC DNA]</scope>
    <source>
        <strain evidence="1">SB41UT1</strain>
    </source>
</reference>
<proteinExistence type="predicted"/>
<gene>
    <name evidence="1" type="ORF">EHSB41UT_01945</name>
</gene>
<evidence type="ECO:0000313" key="1">
    <source>
        <dbReference type="EMBL" id="SMA45543.1"/>
    </source>
</evidence>
<organism evidence="1 2">
    <name type="scientific">Parendozoicomonas haliclonae</name>
    <dbReference type="NCBI Taxonomy" id="1960125"/>
    <lineage>
        <taxon>Bacteria</taxon>
        <taxon>Pseudomonadati</taxon>
        <taxon>Pseudomonadota</taxon>
        <taxon>Gammaproteobacteria</taxon>
        <taxon>Oceanospirillales</taxon>
        <taxon>Endozoicomonadaceae</taxon>
        <taxon>Parendozoicomonas</taxon>
    </lineage>
</organism>
<dbReference type="AlphaFoldDB" id="A0A1X7AL87"/>
<dbReference type="Proteomes" id="UP000196573">
    <property type="component" value="Unassembled WGS sequence"/>
</dbReference>
<name>A0A1X7AL87_9GAMM</name>
<dbReference type="RefSeq" id="WP_087109284.1">
    <property type="nucleotide sequence ID" value="NZ_CBCSCN010000002.1"/>
</dbReference>
<keyword evidence="2" id="KW-1185">Reference proteome</keyword>
<dbReference type="EMBL" id="FWPT01000004">
    <property type="protein sequence ID" value="SMA45543.1"/>
    <property type="molecule type" value="Genomic_DNA"/>
</dbReference>
<sequence>MNTVKNDREAFVSLIKIAVRRWNTASLKELQIPDEAIENAIADLEDSKRSFSQIVNDIRRDVIASEFRRAGYDA</sequence>